<evidence type="ECO:0000256" key="6">
    <source>
        <dbReference type="ARBA" id="ARBA00022729"/>
    </source>
</evidence>
<sequence>MQILAITVVLSTVCAIAIPDPQGDAMAAISSCVQVCWNDSAVSAECDPNTDDECLCGAFLEDVTTCVSQACSTSDNLAAASILEPACGN</sequence>
<dbReference type="Pfam" id="PF05730">
    <property type="entry name" value="CFEM"/>
    <property type="match status" value="1"/>
</dbReference>
<evidence type="ECO:0000256" key="2">
    <source>
        <dbReference type="ARBA" id="ARBA00004613"/>
    </source>
</evidence>
<keyword evidence="4" id="KW-0964">Secreted</keyword>
<dbReference type="AlphaFoldDB" id="A0A6A5Z1L3"/>
<keyword evidence="5" id="KW-0472">Membrane</keyword>
<comment type="similarity">
    <text evidence="3">Belongs to the RBT5 family.</text>
</comment>
<dbReference type="GO" id="GO:0098552">
    <property type="term" value="C:side of membrane"/>
    <property type="evidence" value="ECO:0007669"/>
    <property type="project" value="UniProtKB-KW"/>
</dbReference>
<dbReference type="InterPro" id="IPR008427">
    <property type="entry name" value="Extracellular_membr_CFEM_dom"/>
</dbReference>
<keyword evidence="13" id="KW-1185">Reference proteome</keyword>
<dbReference type="EMBL" id="ML977328">
    <property type="protein sequence ID" value="KAF2113349.1"/>
    <property type="molecule type" value="Genomic_DNA"/>
</dbReference>
<name>A0A6A5Z1L3_9PLEO</name>
<dbReference type="Proteomes" id="UP000799770">
    <property type="component" value="Unassembled WGS sequence"/>
</dbReference>
<keyword evidence="9" id="KW-0408">Iron</keyword>
<reference evidence="12" key="1">
    <citation type="journal article" date="2020" name="Stud. Mycol.">
        <title>101 Dothideomycetes genomes: a test case for predicting lifestyles and emergence of pathogens.</title>
        <authorList>
            <person name="Haridas S."/>
            <person name="Albert R."/>
            <person name="Binder M."/>
            <person name="Bloem J."/>
            <person name="Labutti K."/>
            <person name="Salamov A."/>
            <person name="Andreopoulos B."/>
            <person name="Baker S."/>
            <person name="Barry K."/>
            <person name="Bills G."/>
            <person name="Bluhm B."/>
            <person name="Cannon C."/>
            <person name="Castanera R."/>
            <person name="Culley D."/>
            <person name="Daum C."/>
            <person name="Ezra D."/>
            <person name="Gonzalez J."/>
            <person name="Henrissat B."/>
            <person name="Kuo A."/>
            <person name="Liang C."/>
            <person name="Lipzen A."/>
            <person name="Lutzoni F."/>
            <person name="Magnuson J."/>
            <person name="Mondo S."/>
            <person name="Nolan M."/>
            <person name="Ohm R."/>
            <person name="Pangilinan J."/>
            <person name="Park H.-J."/>
            <person name="Ramirez L."/>
            <person name="Alfaro M."/>
            <person name="Sun H."/>
            <person name="Tritt A."/>
            <person name="Yoshinaga Y."/>
            <person name="Zwiers L.-H."/>
            <person name="Turgeon B."/>
            <person name="Goodwin S."/>
            <person name="Spatafora J."/>
            <person name="Crous P."/>
            <person name="Grigoriev I."/>
        </authorList>
    </citation>
    <scope>NUCLEOTIDE SEQUENCE</scope>
    <source>
        <strain evidence="12">CBS 627.86</strain>
    </source>
</reference>
<dbReference type="PROSITE" id="PS52012">
    <property type="entry name" value="CFEM"/>
    <property type="match status" value="1"/>
</dbReference>
<evidence type="ECO:0000256" key="1">
    <source>
        <dbReference type="ARBA" id="ARBA00004589"/>
    </source>
</evidence>
<evidence type="ECO:0000259" key="11">
    <source>
        <dbReference type="PROSITE" id="PS52012"/>
    </source>
</evidence>
<comment type="caution">
    <text evidence="9">Lacks conserved residue(s) required for the propagation of feature annotation.</text>
</comment>
<evidence type="ECO:0000256" key="8">
    <source>
        <dbReference type="ARBA" id="ARBA00023288"/>
    </source>
</evidence>
<comment type="subcellular location">
    <subcellularLocation>
        <location evidence="1">Membrane</location>
        <topology evidence="1">Lipid-anchor</topology>
        <topology evidence="1">GPI-anchor</topology>
    </subcellularLocation>
    <subcellularLocation>
        <location evidence="2">Secreted</location>
    </subcellularLocation>
</comment>
<keyword evidence="6 10" id="KW-0732">Signal</keyword>
<keyword evidence="7" id="KW-1015">Disulfide bond</keyword>
<accession>A0A6A5Z1L3</accession>
<evidence type="ECO:0000313" key="12">
    <source>
        <dbReference type="EMBL" id="KAF2113349.1"/>
    </source>
</evidence>
<keyword evidence="8" id="KW-0449">Lipoprotein</keyword>
<evidence type="ECO:0000313" key="13">
    <source>
        <dbReference type="Proteomes" id="UP000799770"/>
    </source>
</evidence>
<keyword evidence="9" id="KW-0479">Metal-binding</keyword>
<keyword evidence="5" id="KW-0325">Glycoprotein</keyword>
<keyword evidence="5" id="KW-0336">GPI-anchor</keyword>
<evidence type="ECO:0000256" key="9">
    <source>
        <dbReference type="PROSITE-ProRule" id="PRU01356"/>
    </source>
</evidence>
<dbReference type="GO" id="GO:0046872">
    <property type="term" value="F:metal ion binding"/>
    <property type="evidence" value="ECO:0007669"/>
    <property type="project" value="UniProtKB-UniRule"/>
</dbReference>
<feature type="domain" description="CFEM" evidence="11">
    <location>
        <begin position="4"/>
        <end position="89"/>
    </location>
</feature>
<proteinExistence type="inferred from homology"/>
<evidence type="ECO:0000256" key="7">
    <source>
        <dbReference type="ARBA" id="ARBA00023157"/>
    </source>
</evidence>
<evidence type="ECO:0000256" key="10">
    <source>
        <dbReference type="SAM" id="SignalP"/>
    </source>
</evidence>
<evidence type="ECO:0000256" key="5">
    <source>
        <dbReference type="ARBA" id="ARBA00022622"/>
    </source>
</evidence>
<protein>
    <recommendedName>
        <fullName evidence="11">CFEM domain-containing protein</fullName>
    </recommendedName>
</protein>
<organism evidence="12 13">
    <name type="scientific">Lophiotrema nucula</name>
    <dbReference type="NCBI Taxonomy" id="690887"/>
    <lineage>
        <taxon>Eukaryota</taxon>
        <taxon>Fungi</taxon>
        <taxon>Dikarya</taxon>
        <taxon>Ascomycota</taxon>
        <taxon>Pezizomycotina</taxon>
        <taxon>Dothideomycetes</taxon>
        <taxon>Pleosporomycetidae</taxon>
        <taxon>Pleosporales</taxon>
        <taxon>Lophiotremataceae</taxon>
        <taxon>Lophiotrema</taxon>
    </lineage>
</organism>
<keyword evidence="9" id="KW-0349">Heme</keyword>
<evidence type="ECO:0000256" key="4">
    <source>
        <dbReference type="ARBA" id="ARBA00022525"/>
    </source>
</evidence>
<gene>
    <name evidence="12" type="ORF">BDV96DRAFT_648316</name>
</gene>
<evidence type="ECO:0000256" key="3">
    <source>
        <dbReference type="ARBA" id="ARBA00010031"/>
    </source>
</evidence>
<feature type="signal peptide" evidence="10">
    <location>
        <begin position="1"/>
        <end position="15"/>
    </location>
</feature>
<dbReference type="OrthoDB" id="3785142at2759"/>
<feature type="chain" id="PRO_5025394248" description="CFEM domain-containing protein" evidence="10">
    <location>
        <begin position="16"/>
        <end position="89"/>
    </location>
</feature>
<feature type="binding site" description="axial binding residue" evidence="9">
    <location>
        <position position="51"/>
    </location>
    <ligand>
        <name>heme</name>
        <dbReference type="ChEBI" id="CHEBI:30413"/>
    </ligand>
    <ligandPart>
        <name>Fe</name>
        <dbReference type="ChEBI" id="CHEBI:18248"/>
    </ligandPart>
</feature>
<dbReference type="GO" id="GO:0005576">
    <property type="term" value="C:extracellular region"/>
    <property type="evidence" value="ECO:0007669"/>
    <property type="project" value="UniProtKB-SubCell"/>
</dbReference>